<proteinExistence type="inferred from homology"/>
<dbReference type="EMBL" id="CAJFCV020000002">
    <property type="protein sequence ID" value="CAG9102428.1"/>
    <property type="molecule type" value="Genomic_DNA"/>
</dbReference>
<evidence type="ECO:0000313" key="4">
    <source>
        <dbReference type="Proteomes" id="UP000095284"/>
    </source>
</evidence>
<evidence type="ECO:0000313" key="3">
    <source>
        <dbReference type="EMBL" id="CAD5218018.1"/>
    </source>
</evidence>
<keyword evidence="5" id="KW-1185">Reference proteome</keyword>
<evidence type="ECO:0000313" key="5">
    <source>
        <dbReference type="Proteomes" id="UP000659654"/>
    </source>
</evidence>
<dbReference type="GO" id="GO:0005783">
    <property type="term" value="C:endoplasmic reticulum"/>
    <property type="evidence" value="ECO:0007669"/>
    <property type="project" value="TreeGrafter"/>
</dbReference>
<reference evidence="3" key="2">
    <citation type="submission" date="2020-09" db="EMBL/GenBank/DDBJ databases">
        <authorList>
            <person name="Kikuchi T."/>
        </authorList>
    </citation>
    <scope>NUCLEOTIDE SEQUENCE</scope>
    <source>
        <strain evidence="3">Ka4C1</strain>
    </source>
</reference>
<dbReference type="InterPro" id="IPR036291">
    <property type="entry name" value="NAD(P)-bd_dom_sf"/>
</dbReference>
<evidence type="ECO:0000256" key="2">
    <source>
        <dbReference type="ARBA" id="ARBA00023002"/>
    </source>
</evidence>
<name>A0A1I7SRG6_BURXY</name>
<dbReference type="Proteomes" id="UP000659654">
    <property type="component" value="Unassembled WGS sequence"/>
</dbReference>
<dbReference type="InterPro" id="IPR002347">
    <property type="entry name" value="SDR_fam"/>
</dbReference>
<dbReference type="PRINTS" id="PR00081">
    <property type="entry name" value="GDHRDH"/>
</dbReference>
<dbReference type="SUPFAM" id="SSF51735">
    <property type="entry name" value="NAD(P)-binding Rossmann-fold domains"/>
    <property type="match status" value="1"/>
</dbReference>
<gene>
    <name evidence="3" type="ORF">BXYJ_LOCUS5411</name>
</gene>
<evidence type="ECO:0000313" key="6">
    <source>
        <dbReference type="WBParaSite" id="BXY_1563000.1"/>
    </source>
</evidence>
<dbReference type="AlphaFoldDB" id="A0A1I7SRG6"/>
<dbReference type="OrthoDB" id="5545019at2759"/>
<evidence type="ECO:0000256" key="1">
    <source>
        <dbReference type="ARBA" id="ARBA00006484"/>
    </source>
</evidence>
<organism evidence="4 6">
    <name type="scientific">Bursaphelenchus xylophilus</name>
    <name type="common">Pinewood nematode worm</name>
    <name type="synonym">Aphelenchoides xylophilus</name>
    <dbReference type="NCBI Taxonomy" id="6326"/>
    <lineage>
        <taxon>Eukaryota</taxon>
        <taxon>Metazoa</taxon>
        <taxon>Ecdysozoa</taxon>
        <taxon>Nematoda</taxon>
        <taxon>Chromadorea</taxon>
        <taxon>Rhabditida</taxon>
        <taxon>Tylenchina</taxon>
        <taxon>Tylenchomorpha</taxon>
        <taxon>Aphelenchoidea</taxon>
        <taxon>Aphelenchoididae</taxon>
        <taxon>Bursaphelenchus</taxon>
    </lineage>
</organism>
<dbReference type="Proteomes" id="UP000095284">
    <property type="component" value="Unplaced"/>
</dbReference>
<accession>A0A1I7SRG6</accession>
<protein>
    <submittedName>
        <fullName evidence="3">(pine wood nematode) hypothetical protein</fullName>
    </submittedName>
</protein>
<dbReference type="EMBL" id="CAJFDI010000002">
    <property type="protein sequence ID" value="CAD5218018.1"/>
    <property type="molecule type" value="Genomic_DNA"/>
</dbReference>
<dbReference type="InterPro" id="IPR051019">
    <property type="entry name" value="VLCFA-Steroid_DH"/>
</dbReference>
<comment type="similarity">
    <text evidence="1">Belongs to the short-chain dehydrogenases/reductases (SDR) family.</text>
</comment>
<sequence>MEVLSWSYLPYVVFWFYAIKVLRHVLWHSYVYFWAPEKDLKKLAKTDWAAVTGATGGIGKGYAFELAKKGFNLILIARNPQKLEVVKQELKEQYPEAQIEVLVFDFSTTSTEEYERILGKPLEKVGLLINNVGRSYEIPDKLHLIAGGLPELKNIITINLYSCFFLCKMVLKHMEKRGGGVVVNVGSSSESLNFAYYSAYCGVKRSFGRFSDCIRIEYPNLTIQHTMPAWVATNMSKTKDLTITVRSPAEYAASAVKTIGYCNQTRGFWSHQLQFDFLQSLPLFITNPLFEFILRMKKYENLEFIKAESEDNNNETKKIA</sequence>
<dbReference type="Gene3D" id="3.40.50.720">
    <property type="entry name" value="NAD(P)-binding Rossmann-like Domain"/>
    <property type="match status" value="1"/>
</dbReference>
<dbReference type="CDD" id="cd05356">
    <property type="entry name" value="17beta-HSD1_like_SDR_c"/>
    <property type="match status" value="1"/>
</dbReference>
<dbReference type="PIRSF" id="PIRSF000126">
    <property type="entry name" value="11-beta-HSD1"/>
    <property type="match status" value="1"/>
</dbReference>
<keyword evidence="2" id="KW-0560">Oxidoreductase</keyword>
<dbReference type="PANTHER" id="PTHR43899:SF13">
    <property type="entry name" value="RH59310P"/>
    <property type="match status" value="1"/>
</dbReference>
<reference evidence="6" key="1">
    <citation type="submission" date="2016-11" db="UniProtKB">
        <authorList>
            <consortium name="WormBaseParasite"/>
        </authorList>
    </citation>
    <scope>IDENTIFICATION</scope>
</reference>
<dbReference type="WBParaSite" id="BXY_1563000.1">
    <property type="protein sequence ID" value="BXY_1563000.1"/>
    <property type="gene ID" value="BXY_1563000"/>
</dbReference>
<dbReference type="GO" id="GO:0016491">
    <property type="term" value="F:oxidoreductase activity"/>
    <property type="evidence" value="ECO:0007669"/>
    <property type="project" value="UniProtKB-KW"/>
</dbReference>
<dbReference type="eggNOG" id="KOG1014">
    <property type="taxonomic scope" value="Eukaryota"/>
</dbReference>
<dbReference type="SMR" id="A0A1I7SRG6"/>
<dbReference type="PANTHER" id="PTHR43899">
    <property type="entry name" value="RH59310P"/>
    <property type="match status" value="1"/>
</dbReference>
<dbReference type="Pfam" id="PF00106">
    <property type="entry name" value="adh_short"/>
    <property type="match status" value="1"/>
</dbReference>
<dbReference type="Proteomes" id="UP000582659">
    <property type="component" value="Unassembled WGS sequence"/>
</dbReference>